<organism evidence="1 2">
    <name type="scientific">Trifolium pratense</name>
    <name type="common">Red clover</name>
    <dbReference type="NCBI Taxonomy" id="57577"/>
    <lineage>
        <taxon>Eukaryota</taxon>
        <taxon>Viridiplantae</taxon>
        <taxon>Streptophyta</taxon>
        <taxon>Embryophyta</taxon>
        <taxon>Tracheophyta</taxon>
        <taxon>Spermatophyta</taxon>
        <taxon>Magnoliopsida</taxon>
        <taxon>eudicotyledons</taxon>
        <taxon>Gunneridae</taxon>
        <taxon>Pentapetalae</taxon>
        <taxon>rosids</taxon>
        <taxon>fabids</taxon>
        <taxon>Fabales</taxon>
        <taxon>Fabaceae</taxon>
        <taxon>Papilionoideae</taxon>
        <taxon>50 kb inversion clade</taxon>
        <taxon>NPAAA clade</taxon>
        <taxon>Hologalegina</taxon>
        <taxon>IRL clade</taxon>
        <taxon>Trifolieae</taxon>
        <taxon>Trifolium</taxon>
    </lineage>
</organism>
<keyword evidence="2" id="KW-1185">Reference proteome</keyword>
<reference evidence="1" key="1">
    <citation type="submission" date="2023-10" db="EMBL/GenBank/DDBJ databases">
        <authorList>
            <person name="Rodriguez Cubillos JULIANA M."/>
            <person name="De Vega J."/>
        </authorList>
    </citation>
    <scope>NUCLEOTIDE SEQUENCE</scope>
</reference>
<evidence type="ECO:0000313" key="1">
    <source>
        <dbReference type="EMBL" id="CAJ2659617.1"/>
    </source>
</evidence>
<accession>A0ACB0KR09</accession>
<proteinExistence type="predicted"/>
<name>A0ACB0KR09_TRIPR</name>
<dbReference type="EMBL" id="CASHSV030000311">
    <property type="protein sequence ID" value="CAJ2659617.1"/>
    <property type="molecule type" value="Genomic_DNA"/>
</dbReference>
<protein>
    <submittedName>
        <fullName evidence="1">Uncharacterized protein</fullName>
    </submittedName>
</protein>
<gene>
    <name evidence="1" type="ORF">MILVUS5_LOCUS25739</name>
</gene>
<sequence>MARLNSFLLMITLLLLVMYSLPSSIDARKILKMETQEVPSLKGTLPSIKIVNNPNIYYENGRLVAHLANNERVLVSSNPSPGAGH</sequence>
<dbReference type="Proteomes" id="UP001177021">
    <property type="component" value="Unassembled WGS sequence"/>
</dbReference>
<evidence type="ECO:0000313" key="2">
    <source>
        <dbReference type="Proteomes" id="UP001177021"/>
    </source>
</evidence>
<comment type="caution">
    <text evidence="1">The sequence shown here is derived from an EMBL/GenBank/DDBJ whole genome shotgun (WGS) entry which is preliminary data.</text>
</comment>